<dbReference type="GO" id="GO:0006805">
    <property type="term" value="P:xenobiotic metabolic process"/>
    <property type="evidence" value="ECO:0007669"/>
    <property type="project" value="UniProtKB-ARBA"/>
</dbReference>
<dbReference type="GO" id="GO:0005737">
    <property type="term" value="C:cytoplasm"/>
    <property type="evidence" value="ECO:0007669"/>
    <property type="project" value="UniProtKB-SubCell"/>
</dbReference>
<dbReference type="Proteomes" id="UP000007303">
    <property type="component" value="Unassembled WGS sequence"/>
</dbReference>
<proteinExistence type="inferred from homology"/>
<name>H3DHY4_TETNG</name>
<dbReference type="InterPro" id="IPR000863">
    <property type="entry name" value="Sulfotransferase_dom"/>
</dbReference>
<keyword evidence="4 6" id="KW-0808">Transferase</keyword>
<dbReference type="FunCoup" id="H3DHY4">
    <property type="interactions" value="11"/>
</dbReference>
<dbReference type="Pfam" id="PF00685">
    <property type="entry name" value="Sulfotransfer_1"/>
    <property type="match status" value="1"/>
</dbReference>
<organism evidence="8 9">
    <name type="scientific">Tetraodon nigroviridis</name>
    <name type="common">Spotted green pufferfish</name>
    <name type="synonym">Chelonodon nigroviridis</name>
    <dbReference type="NCBI Taxonomy" id="99883"/>
    <lineage>
        <taxon>Eukaryota</taxon>
        <taxon>Metazoa</taxon>
        <taxon>Chordata</taxon>
        <taxon>Craniata</taxon>
        <taxon>Vertebrata</taxon>
        <taxon>Euteleostomi</taxon>
        <taxon>Actinopterygii</taxon>
        <taxon>Neopterygii</taxon>
        <taxon>Teleostei</taxon>
        <taxon>Neoteleostei</taxon>
        <taxon>Acanthomorphata</taxon>
        <taxon>Eupercaria</taxon>
        <taxon>Tetraodontiformes</taxon>
        <taxon>Tetradontoidea</taxon>
        <taxon>Tetraodontidae</taxon>
        <taxon>Tetraodon</taxon>
    </lineage>
</organism>
<evidence type="ECO:0000256" key="2">
    <source>
        <dbReference type="ARBA" id="ARBA00005771"/>
    </source>
</evidence>
<dbReference type="HOGENOM" id="CLU_027239_1_0_1"/>
<keyword evidence="5" id="KW-0128">Catecholamine metabolism</keyword>
<accession>H3DHY4</accession>
<dbReference type="InterPro" id="IPR027417">
    <property type="entry name" value="P-loop_NTPase"/>
</dbReference>
<evidence type="ECO:0000259" key="7">
    <source>
        <dbReference type="Pfam" id="PF00685"/>
    </source>
</evidence>
<evidence type="ECO:0000256" key="6">
    <source>
        <dbReference type="RuleBase" id="RU361155"/>
    </source>
</evidence>
<evidence type="ECO:0000256" key="4">
    <source>
        <dbReference type="ARBA" id="ARBA00022679"/>
    </source>
</evidence>
<dbReference type="GeneTree" id="ENSGT00940000156772"/>
<sequence length="291" mass="33998">METLDMITSDIFRYKGMNFLIKDKLRPKDIDALQDFEIRPSDVFIITFPKSGTVWMQQILSQVMEESHPGWAKDVTNRAQIPYLEGRTADDPFRERKDPRVIRTHLFPELLPRGVKDKQIKVLYVLRNPKDALVSLYHFAHSWVLMDSPRSFEEFFKQFMEGKHFVGSWFSHVKQYVAAREQLDIHFVRYEDMLKDLRGEVVKMCAFLGKELTDGAIDHVVEASTFNNMKKNPKANYKDLVETSLYASATMSVRTGVAGDWKNHLTVAQNEYFDQVFREEMSHFPLIGDME</sequence>
<feature type="domain" description="Sulfotransferase" evidence="7">
    <location>
        <begin position="40"/>
        <end position="284"/>
    </location>
</feature>
<dbReference type="FunFam" id="3.40.50.300:FF:000433">
    <property type="entry name" value="Estrogen sulfotransferase"/>
    <property type="match status" value="1"/>
</dbReference>
<evidence type="ECO:0000256" key="1">
    <source>
        <dbReference type="ARBA" id="ARBA00004496"/>
    </source>
</evidence>
<dbReference type="GO" id="GO:0008146">
    <property type="term" value="F:sulfotransferase activity"/>
    <property type="evidence" value="ECO:0007669"/>
    <property type="project" value="InterPro"/>
</dbReference>
<dbReference type="Gene3D" id="3.40.50.300">
    <property type="entry name" value="P-loop containing nucleotide triphosphate hydrolases"/>
    <property type="match status" value="1"/>
</dbReference>
<dbReference type="OMA" id="PIWDHAL"/>
<reference evidence="9" key="1">
    <citation type="journal article" date="2004" name="Nature">
        <title>Genome duplication in the teleost fish Tetraodon nigroviridis reveals the early vertebrate proto-karyotype.</title>
        <authorList>
            <person name="Jaillon O."/>
            <person name="Aury J.-M."/>
            <person name="Brunet F."/>
            <person name="Petit J.-L."/>
            <person name="Stange-Thomann N."/>
            <person name="Mauceli E."/>
            <person name="Bouneau L."/>
            <person name="Fischer C."/>
            <person name="Ozouf-Costaz C."/>
            <person name="Bernot A."/>
            <person name="Nicaud S."/>
            <person name="Jaffe D."/>
            <person name="Fisher S."/>
            <person name="Lutfalla G."/>
            <person name="Dossat C."/>
            <person name="Segurens B."/>
            <person name="Dasilva C."/>
            <person name="Salanoubat M."/>
            <person name="Levy M."/>
            <person name="Boudet N."/>
            <person name="Castellano S."/>
            <person name="Anthouard V."/>
            <person name="Jubin C."/>
            <person name="Castelli V."/>
            <person name="Katinka M."/>
            <person name="Vacherie B."/>
            <person name="Biemont C."/>
            <person name="Skalli Z."/>
            <person name="Cattolico L."/>
            <person name="Poulain J."/>
            <person name="De Berardinis V."/>
            <person name="Cruaud C."/>
            <person name="Duprat S."/>
            <person name="Brottier P."/>
            <person name="Coutanceau J.-P."/>
            <person name="Gouzy J."/>
            <person name="Parra G."/>
            <person name="Lardier G."/>
            <person name="Chapple C."/>
            <person name="McKernan K.J."/>
            <person name="McEwan P."/>
            <person name="Bosak S."/>
            <person name="Kellis M."/>
            <person name="Volff J.-N."/>
            <person name="Guigo R."/>
            <person name="Zody M.C."/>
            <person name="Mesirov J."/>
            <person name="Lindblad-Toh K."/>
            <person name="Birren B."/>
            <person name="Nusbaum C."/>
            <person name="Kahn D."/>
            <person name="Robinson-Rechavi M."/>
            <person name="Laudet V."/>
            <person name="Schachter V."/>
            <person name="Quetier F."/>
            <person name="Saurin W."/>
            <person name="Scarpelli C."/>
            <person name="Wincker P."/>
            <person name="Lander E.S."/>
            <person name="Weissenbach J."/>
            <person name="Roest Crollius H."/>
        </authorList>
    </citation>
    <scope>NUCLEOTIDE SEQUENCE [LARGE SCALE GENOMIC DNA]</scope>
</reference>
<dbReference type="GO" id="GO:0006584">
    <property type="term" value="P:catecholamine metabolic process"/>
    <property type="evidence" value="ECO:0007669"/>
    <property type="project" value="UniProtKB-KW"/>
</dbReference>
<dbReference type="EC" id="2.8.2.-" evidence="6"/>
<reference evidence="8" key="2">
    <citation type="submission" date="2025-08" db="UniProtKB">
        <authorList>
            <consortium name="Ensembl"/>
        </authorList>
    </citation>
    <scope>IDENTIFICATION</scope>
</reference>
<evidence type="ECO:0000313" key="9">
    <source>
        <dbReference type="Proteomes" id="UP000007303"/>
    </source>
</evidence>
<dbReference type="STRING" id="99883.ENSTNIP00000020128"/>
<evidence type="ECO:0000256" key="3">
    <source>
        <dbReference type="ARBA" id="ARBA00022490"/>
    </source>
</evidence>
<evidence type="ECO:0000313" key="8">
    <source>
        <dbReference type="Ensembl" id="ENSTNIP00000020128.1"/>
    </source>
</evidence>
<reference evidence="8" key="3">
    <citation type="submission" date="2025-09" db="UniProtKB">
        <authorList>
            <consortium name="Ensembl"/>
        </authorList>
    </citation>
    <scope>IDENTIFICATION</scope>
</reference>
<dbReference type="PANTHER" id="PTHR11783">
    <property type="entry name" value="SULFOTRANSFERASE SULT"/>
    <property type="match status" value="1"/>
</dbReference>
<comment type="subcellular location">
    <subcellularLocation>
        <location evidence="1">Cytoplasm</location>
    </subcellularLocation>
</comment>
<keyword evidence="3" id="KW-0963">Cytoplasm</keyword>
<dbReference type="InParanoid" id="H3DHY4"/>
<dbReference type="AlphaFoldDB" id="H3DHY4"/>
<protein>
    <recommendedName>
        <fullName evidence="6">Sulfotransferase</fullName>
        <ecNumber evidence="6">2.8.2.-</ecNumber>
    </recommendedName>
</protein>
<dbReference type="Ensembl" id="ENSTNIT00000020359.1">
    <property type="protein sequence ID" value="ENSTNIP00000020128.1"/>
    <property type="gene ID" value="ENSTNIG00000017003.1"/>
</dbReference>
<keyword evidence="9" id="KW-1185">Reference proteome</keyword>
<comment type="similarity">
    <text evidence="2 6">Belongs to the sulfotransferase 1 family.</text>
</comment>
<dbReference type="SUPFAM" id="SSF52540">
    <property type="entry name" value="P-loop containing nucleoside triphosphate hydrolases"/>
    <property type="match status" value="1"/>
</dbReference>
<evidence type="ECO:0000256" key="5">
    <source>
        <dbReference type="ARBA" id="ARBA00022939"/>
    </source>
</evidence>